<dbReference type="AlphaFoldDB" id="A0A6L6IQN3"/>
<feature type="domain" description="Glycosyltransferase 61 catalytic" evidence="1">
    <location>
        <begin position="135"/>
        <end position="294"/>
    </location>
</feature>
<name>A0A6L6IQN3_9RHOB</name>
<dbReference type="Proteomes" id="UP000478740">
    <property type="component" value="Unassembled WGS sequence"/>
</dbReference>
<dbReference type="GO" id="GO:0016757">
    <property type="term" value="F:glycosyltransferase activity"/>
    <property type="evidence" value="ECO:0007669"/>
    <property type="project" value="InterPro"/>
</dbReference>
<organism evidence="2 3">
    <name type="scientific">Paracoccus shanxieyensis</name>
    <dbReference type="NCBI Taxonomy" id="2675752"/>
    <lineage>
        <taxon>Bacteria</taxon>
        <taxon>Pseudomonadati</taxon>
        <taxon>Pseudomonadota</taxon>
        <taxon>Alphaproteobacteria</taxon>
        <taxon>Rhodobacterales</taxon>
        <taxon>Paracoccaceae</taxon>
        <taxon>Paracoccus</taxon>
    </lineage>
</organism>
<dbReference type="RefSeq" id="WP_155042731.1">
    <property type="nucleotide sequence ID" value="NZ_WMIH01000001.1"/>
</dbReference>
<sequence>MLNPLRPYSARMRRLLGQPQPEFTDGAVETWQEAPGGLLEFRPALYLPGQPDRIRASVFANLPETVEALTRHGEAAEGPTMGWRFRDIDLVDGVLYRNGAEQHLRNRRRRFGLAFRPRQSVSGALYETWTTNRWFGSWLMDALVAWPLAQKTGMAMTTAPVPKPGSHAAEYEAMLGIAPKRALGDLHFDELILFGDLSNNADKWRRQRDLRQSLLAGRDPTPVPGVFLLRGMGGDMRFLQNETELAEKLATQRGFLVIDPLKATAAELIEACGAARAIVGVEGSHLVHGINVAPAGAAIVPIQPPDRVAATLKQLSDRLDQRFGLVVAEGNDTVFTLGWDDLARTLDLFD</sequence>
<evidence type="ECO:0000313" key="3">
    <source>
        <dbReference type="Proteomes" id="UP000478740"/>
    </source>
</evidence>
<keyword evidence="3" id="KW-1185">Reference proteome</keyword>
<proteinExistence type="predicted"/>
<evidence type="ECO:0000259" key="1">
    <source>
        <dbReference type="Pfam" id="PF04577"/>
    </source>
</evidence>
<reference evidence="2 3" key="1">
    <citation type="submission" date="2019-11" db="EMBL/GenBank/DDBJ databases">
        <authorList>
            <person name="Dong K."/>
        </authorList>
    </citation>
    <scope>NUCLEOTIDE SEQUENCE [LARGE SCALE GENOMIC DNA]</scope>
    <source>
        <strain evidence="2 3">DK608</strain>
    </source>
</reference>
<dbReference type="EMBL" id="WMII01000001">
    <property type="protein sequence ID" value="MTH62786.1"/>
    <property type="molecule type" value="Genomic_DNA"/>
</dbReference>
<comment type="caution">
    <text evidence="2">The sequence shown here is derived from an EMBL/GenBank/DDBJ whole genome shotgun (WGS) entry which is preliminary data.</text>
</comment>
<gene>
    <name evidence="2" type="ORF">GL284_00720</name>
</gene>
<protein>
    <submittedName>
        <fullName evidence="2">DUF563 domain-containing protein</fullName>
    </submittedName>
</protein>
<evidence type="ECO:0000313" key="2">
    <source>
        <dbReference type="EMBL" id="MTH62786.1"/>
    </source>
</evidence>
<dbReference type="InterPro" id="IPR049625">
    <property type="entry name" value="Glyco_transf_61_cat"/>
</dbReference>
<accession>A0A6L6IQN3</accession>
<dbReference type="Pfam" id="PF04577">
    <property type="entry name" value="Glyco_transf_61"/>
    <property type="match status" value="1"/>
</dbReference>